<dbReference type="Pfam" id="PF06472">
    <property type="entry name" value="ABC_membrane_2"/>
    <property type="match status" value="1"/>
</dbReference>
<dbReference type="InterPro" id="IPR027417">
    <property type="entry name" value="P-loop_NTPase"/>
</dbReference>
<comment type="similarity">
    <text evidence="1">Belongs to the ABC transporter superfamily. ABCD family. Peroxisomal fatty acyl CoA transporter (TC 3.A.1.203) subfamily.</text>
</comment>
<dbReference type="AlphaFoldDB" id="A0A1R0GVD8"/>
<proteinExistence type="inferred from homology"/>
<feature type="region of interest" description="Disordered" evidence="8">
    <location>
        <begin position="657"/>
        <end position="676"/>
    </location>
</feature>
<keyword evidence="2" id="KW-0813">Transport</keyword>
<evidence type="ECO:0000256" key="8">
    <source>
        <dbReference type="SAM" id="MobiDB-lite"/>
    </source>
</evidence>
<dbReference type="InterPro" id="IPR003439">
    <property type="entry name" value="ABC_transporter-like_ATP-bd"/>
</dbReference>
<dbReference type="GO" id="GO:0005778">
    <property type="term" value="C:peroxisomal membrane"/>
    <property type="evidence" value="ECO:0007669"/>
    <property type="project" value="TreeGrafter"/>
</dbReference>
<dbReference type="GO" id="GO:0007031">
    <property type="term" value="P:peroxisome organization"/>
    <property type="evidence" value="ECO:0007669"/>
    <property type="project" value="TreeGrafter"/>
</dbReference>
<keyword evidence="11" id="KW-1185">Reference proteome</keyword>
<dbReference type="EMBL" id="LSSL01003086">
    <property type="protein sequence ID" value="OLY80835.1"/>
    <property type="molecule type" value="Genomic_DNA"/>
</dbReference>
<keyword evidence="3" id="KW-0812">Transmembrane</keyword>
<dbReference type="GO" id="GO:0005324">
    <property type="term" value="F:long-chain fatty acid transmembrane transporter activity"/>
    <property type="evidence" value="ECO:0007669"/>
    <property type="project" value="TreeGrafter"/>
</dbReference>
<organism evidence="10 11">
    <name type="scientific">Smittium mucronatum</name>
    <dbReference type="NCBI Taxonomy" id="133383"/>
    <lineage>
        <taxon>Eukaryota</taxon>
        <taxon>Fungi</taxon>
        <taxon>Fungi incertae sedis</taxon>
        <taxon>Zoopagomycota</taxon>
        <taxon>Kickxellomycotina</taxon>
        <taxon>Harpellomycetes</taxon>
        <taxon>Harpellales</taxon>
        <taxon>Legeriomycetaceae</taxon>
        <taxon>Smittium</taxon>
    </lineage>
</organism>
<dbReference type="PANTHER" id="PTHR11384">
    <property type="entry name" value="ATP-BINDING CASSETTE, SUB-FAMILY D MEMBER"/>
    <property type="match status" value="1"/>
</dbReference>
<evidence type="ECO:0000256" key="6">
    <source>
        <dbReference type="ARBA" id="ARBA00022989"/>
    </source>
</evidence>
<dbReference type="Proteomes" id="UP000187455">
    <property type="component" value="Unassembled WGS sequence"/>
</dbReference>
<keyword evidence="5 10" id="KW-0067">ATP-binding</keyword>
<dbReference type="STRING" id="133383.A0A1R0GVD8"/>
<dbReference type="InterPro" id="IPR003593">
    <property type="entry name" value="AAA+_ATPase"/>
</dbReference>
<dbReference type="InterPro" id="IPR011527">
    <property type="entry name" value="ABC1_TM_dom"/>
</dbReference>
<comment type="caution">
    <text evidence="10">The sequence shown here is derived from an EMBL/GenBank/DDBJ whole genome shotgun (WGS) entry which is preliminary data.</text>
</comment>
<reference evidence="10 11" key="1">
    <citation type="journal article" date="2016" name="Mol. Biol. Evol.">
        <title>Genome-Wide Survey of Gut Fungi (Harpellales) Reveals the First Horizontally Transferred Ubiquitin Gene from a Mosquito Host.</title>
        <authorList>
            <person name="Wang Y."/>
            <person name="White M.M."/>
            <person name="Kvist S."/>
            <person name="Moncalvo J.M."/>
        </authorList>
    </citation>
    <scope>NUCLEOTIDE SEQUENCE [LARGE SCALE GENOMIC DNA]</scope>
    <source>
        <strain evidence="10 11">ALG-7-W6</strain>
    </source>
</reference>
<dbReference type="GO" id="GO:0005524">
    <property type="term" value="F:ATP binding"/>
    <property type="evidence" value="ECO:0007669"/>
    <property type="project" value="UniProtKB-KW"/>
</dbReference>
<dbReference type="SUPFAM" id="SSF90123">
    <property type="entry name" value="ABC transporter transmembrane region"/>
    <property type="match status" value="1"/>
</dbReference>
<dbReference type="GO" id="GO:0042760">
    <property type="term" value="P:very long-chain fatty acid catabolic process"/>
    <property type="evidence" value="ECO:0007669"/>
    <property type="project" value="TreeGrafter"/>
</dbReference>
<evidence type="ECO:0000256" key="1">
    <source>
        <dbReference type="ARBA" id="ARBA00008575"/>
    </source>
</evidence>
<protein>
    <submittedName>
        <fullName evidence="10">ATP-binding cassette sub-family D member 2</fullName>
    </submittedName>
</protein>
<dbReference type="InterPro" id="IPR036640">
    <property type="entry name" value="ABC1_TM_sf"/>
</dbReference>
<keyword evidence="7" id="KW-0472">Membrane</keyword>
<name>A0A1R0GVD8_9FUNG</name>
<dbReference type="SUPFAM" id="SSF52540">
    <property type="entry name" value="P-loop containing nucleoside triphosphate hydrolases"/>
    <property type="match status" value="1"/>
</dbReference>
<evidence type="ECO:0000256" key="4">
    <source>
        <dbReference type="ARBA" id="ARBA00022741"/>
    </source>
</evidence>
<dbReference type="Gene3D" id="1.20.1560.10">
    <property type="entry name" value="ABC transporter type 1, transmembrane domain"/>
    <property type="match status" value="1"/>
</dbReference>
<feature type="domain" description="ABC transporter" evidence="9">
    <location>
        <begin position="333"/>
        <end position="565"/>
    </location>
</feature>
<dbReference type="Pfam" id="PF00005">
    <property type="entry name" value="ABC_tran"/>
    <property type="match status" value="1"/>
</dbReference>
<evidence type="ECO:0000256" key="2">
    <source>
        <dbReference type="ARBA" id="ARBA00022448"/>
    </source>
</evidence>
<evidence type="ECO:0000313" key="11">
    <source>
        <dbReference type="Proteomes" id="UP000187455"/>
    </source>
</evidence>
<keyword evidence="4" id="KW-0547">Nucleotide-binding</keyword>
<evidence type="ECO:0000256" key="3">
    <source>
        <dbReference type="ARBA" id="ARBA00022692"/>
    </source>
</evidence>
<feature type="compositionally biased region" description="Polar residues" evidence="8">
    <location>
        <begin position="658"/>
        <end position="673"/>
    </location>
</feature>
<dbReference type="OrthoDB" id="422637at2759"/>
<dbReference type="PANTHER" id="PTHR11384:SF67">
    <property type="entry name" value="ATP-BINDING CASSETTE SUB-FAMILY D MEMBER 1"/>
    <property type="match status" value="1"/>
</dbReference>
<keyword evidence="6" id="KW-1133">Transmembrane helix</keyword>
<dbReference type="PROSITE" id="PS50893">
    <property type="entry name" value="ABC_TRANSPORTER_2"/>
    <property type="match status" value="1"/>
</dbReference>
<dbReference type="GO" id="GO:0015910">
    <property type="term" value="P:long-chain fatty acid import into peroxisome"/>
    <property type="evidence" value="ECO:0007669"/>
    <property type="project" value="TreeGrafter"/>
</dbReference>
<sequence length="725" mass="82743">MINMYDPEISNSLLPEKKNPSFPKRNRDTLLAHLVHYLEAILSTSIRTRITVYIYNLYSNNPNSSYKLSKLDRTAKDLDQVLKGDITKFCSALSLLLSSIVNPSIDLIAFGIQLNRNLNTNGSALIALLYAAFFLFLKKITPSFEKLIATRDQFEENLRLDYSNTISNSEEIAMLRGEKYEKSSFSQALYKLINFCQSIIKKRFKYVIAEDMIVKYIWSALGYVIGAYPYYKDVSNLRVDSSSSAIRMRKFVSNRWLMLYFIDAAGRLMYAHKRLMELSGRTDRIFTFFQTGHALRKDYYPELSKSSGKIANSNKYLTLAGARRVVYQDFNGIRLTCVPIVLPNYDPYSPGKVLIQPLIWTVKPGENWLVKGPAGVGKSSMLKIISGLWPNFNGILEKPPSDDIICIPSRSYMCMGSLRDQITYPHDQSLMIENGYTDNDLLEILKIVSLDYLLDREGGLDSVKNWTNSLTDEERQKISIARLFYHHPKFAILDECTSAISYAVEKKIYRHAKSINITLITISNRNYLALYHDYVLRLVDPCKSPTPSSSFRRGYKSPNPINRMLNASSSNRVVYAGPSRPGNELIEVDEGEEILRSNLPEDSFKNQPPADLGVSWYTARLNTAHSASQNISFSYDSPIEKHLDGYSTCNEHSAAFSRDSSTTYLSDQSTSNNEYDDNNKTGVFRLRRILSERRQMYQKCEARLSDINVELAKVVLDQRIIDALR</sequence>
<dbReference type="InterPro" id="IPR050835">
    <property type="entry name" value="ABC_transporter_sub-D"/>
</dbReference>
<dbReference type="GO" id="GO:0006635">
    <property type="term" value="P:fatty acid beta-oxidation"/>
    <property type="evidence" value="ECO:0007669"/>
    <property type="project" value="TreeGrafter"/>
</dbReference>
<evidence type="ECO:0000313" key="10">
    <source>
        <dbReference type="EMBL" id="OLY80835.1"/>
    </source>
</evidence>
<evidence type="ECO:0000256" key="5">
    <source>
        <dbReference type="ARBA" id="ARBA00022840"/>
    </source>
</evidence>
<dbReference type="SMART" id="SM00382">
    <property type="entry name" value="AAA"/>
    <property type="match status" value="1"/>
</dbReference>
<evidence type="ECO:0000256" key="7">
    <source>
        <dbReference type="ARBA" id="ARBA00023136"/>
    </source>
</evidence>
<dbReference type="GO" id="GO:0016887">
    <property type="term" value="F:ATP hydrolysis activity"/>
    <property type="evidence" value="ECO:0007669"/>
    <property type="project" value="InterPro"/>
</dbReference>
<accession>A0A1R0GVD8</accession>
<dbReference type="Gene3D" id="3.40.50.300">
    <property type="entry name" value="P-loop containing nucleotide triphosphate hydrolases"/>
    <property type="match status" value="1"/>
</dbReference>
<gene>
    <name evidence="10" type="ORF">AYI68_g5063</name>
</gene>
<evidence type="ECO:0000259" key="9">
    <source>
        <dbReference type="PROSITE" id="PS50893"/>
    </source>
</evidence>
<dbReference type="GO" id="GO:0140359">
    <property type="term" value="F:ABC-type transporter activity"/>
    <property type="evidence" value="ECO:0007669"/>
    <property type="project" value="InterPro"/>
</dbReference>